<dbReference type="InterPro" id="IPR036390">
    <property type="entry name" value="WH_DNA-bd_sf"/>
</dbReference>
<evidence type="ECO:0000256" key="3">
    <source>
        <dbReference type="ARBA" id="ARBA00023163"/>
    </source>
</evidence>
<dbReference type="InterPro" id="IPR012318">
    <property type="entry name" value="HTH_CRP"/>
</dbReference>
<dbReference type="InterPro" id="IPR014710">
    <property type="entry name" value="RmlC-like_jellyroll"/>
</dbReference>
<evidence type="ECO:0000259" key="4">
    <source>
        <dbReference type="PROSITE" id="PS50042"/>
    </source>
</evidence>
<dbReference type="SUPFAM" id="SSF51206">
    <property type="entry name" value="cAMP-binding domain-like"/>
    <property type="match status" value="1"/>
</dbReference>
<evidence type="ECO:0000256" key="1">
    <source>
        <dbReference type="ARBA" id="ARBA00023015"/>
    </source>
</evidence>
<dbReference type="EMBL" id="JAUEIE010000017">
    <property type="protein sequence ID" value="MDN0023718.1"/>
    <property type="molecule type" value="Genomic_DNA"/>
</dbReference>
<dbReference type="GO" id="GO:0006355">
    <property type="term" value="P:regulation of DNA-templated transcription"/>
    <property type="evidence" value="ECO:0007669"/>
    <property type="project" value="InterPro"/>
</dbReference>
<feature type="domain" description="Cyclic nucleotide-binding" evidence="4">
    <location>
        <begin position="16"/>
        <end position="121"/>
    </location>
</feature>
<keyword evidence="1" id="KW-0805">Transcription regulation</keyword>
<protein>
    <submittedName>
        <fullName evidence="6">Crp/Fnr family transcriptional regulator</fullName>
    </submittedName>
</protein>
<evidence type="ECO:0000313" key="6">
    <source>
        <dbReference type="EMBL" id="MDN0026064.1"/>
    </source>
</evidence>
<comment type="caution">
    <text evidence="6">The sequence shown here is derived from an EMBL/GenBank/DDBJ whole genome shotgun (WGS) entry which is preliminary data.</text>
</comment>
<reference evidence="6" key="1">
    <citation type="submission" date="2023-06" db="EMBL/GenBank/DDBJ databases">
        <authorList>
            <person name="Zeman M."/>
            <person name="Kubasova T."/>
            <person name="Jahodarova E."/>
            <person name="Nykrynova M."/>
            <person name="Rychlik I."/>
        </authorList>
    </citation>
    <scope>NUCLEOTIDE SEQUENCE</scope>
    <source>
        <strain evidence="6">ET15</strain>
        <strain evidence="5">ET37</strain>
    </source>
</reference>
<keyword evidence="7" id="KW-1185">Reference proteome</keyword>
<evidence type="ECO:0000313" key="7">
    <source>
        <dbReference type="Proteomes" id="UP001167831"/>
    </source>
</evidence>
<dbReference type="AlphaFoldDB" id="A0AAW7JJX4"/>
<keyword evidence="2" id="KW-0238">DNA-binding</keyword>
<evidence type="ECO:0000313" key="8">
    <source>
        <dbReference type="Proteomes" id="UP001168478"/>
    </source>
</evidence>
<proteinExistence type="predicted"/>
<evidence type="ECO:0000313" key="5">
    <source>
        <dbReference type="EMBL" id="MDN0023718.1"/>
    </source>
</evidence>
<keyword evidence="3" id="KW-0804">Transcription</keyword>
<reference evidence="6" key="2">
    <citation type="submission" date="2023-08" db="EMBL/GenBank/DDBJ databases">
        <title>Identification and characterization of horizontal gene transfer across gut microbiota members of farm animals based on homology search.</title>
        <authorList>
            <person name="Schwarzerova J."/>
            <person name="Nykrynova M."/>
            <person name="Jureckova K."/>
            <person name="Cejkova D."/>
            <person name="Rychlik I."/>
        </authorList>
    </citation>
    <scope>NUCLEOTIDE SEQUENCE</scope>
    <source>
        <strain evidence="6">ET15</strain>
        <strain evidence="5">ET37</strain>
    </source>
</reference>
<dbReference type="GO" id="GO:0003677">
    <property type="term" value="F:DNA binding"/>
    <property type="evidence" value="ECO:0007669"/>
    <property type="project" value="UniProtKB-KW"/>
</dbReference>
<dbReference type="Proteomes" id="UP001167831">
    <property type="component" value="Unassembled WGS sequence"/>
</dbReference>
<dbReference type="Pfam" id="PF00027">
    <property type="entry name" value="cNMP_binding"/>
    <property type="match status" value="1"/>
</dbReference>
<dbReference type="InterPro" id="IPR018490">
    <property type="entry name" value="cNMP-bd_dom_sf"/>
</dbReference>
<dbReference type="SUPFAM" id="SSF46785">
    <property type="entry name" value="Winged helix' DNA-binding domain"/>
    <property type="match status" value="1"/>
</dbReference>
<dbReference type="Gene3D" id="2.60.120.10">
    <property type="entry name" value="Jelly Rolls"/>
    <property type="match status" value="1"/>
</dbReference>
<organism evidence="6 8">
    <name type="scientific">Leyella lascolaii</name>
    <dbReference type="NCBI Taxonomy" id="1776379"/>
    <lineage>
        <taxon>Bacteria</taxon>
        <taxon>Pseudomonadati</taxon>
        <taxon>Bacteroidota</taxon>
        <taxon>Bacteroidia</taxon>
        <taxon>Bacteroidales</taxon>
        <taxon>Prevotellaceae</taxon>
        <taxon>Leyella</taxon>
    </lineage>
</organism>
<dbReference type="Proteomes" id="UP001168478">
    <property type="component" value="Unassembled WGS sequence"/>
</dbReference>
<name>A0AAW7JJX4_9BACT</name>
<dbReference type="SMART" id="SM00100">
    <property type="entry name" value="cNMP"/>
    <property type="match status" value="1"/>
</dbReference>
<dbReference type="EMBL" id="JAUEIF010000011">
    <property type="protein sequence ID" value="MDN0026064.1"/>
    <property type="molecule type" value="Genomic_DNA"/>
</dbReference>
<sequence>MVNEPDMYTRLLRQPLFQGMSKTDIHNIIAHTKFGFNKFKDGETIVKDGSVCNKLIFLTNGKIKATRYSDDHGYAFSEELAAPEILQPEHIFGLNQRYTYTFTASGSCNLITLDKNETLRLSDEFIIFRLNLLNIITTQTQKITHKWWLAKPTDLRRRIVRFFESHCRKPAGAKTIHIKMERLAEELNDNRLNISRELNKMQSEGLLQLKRAIIHIPSLEKLMM</sequence>
<dbReference type="InterPro" id="IPR000595">
    <property type="entry name" value="cNMP-bd_dom"/>
</dbReference>
<accession>A0AAW7JJX4</accession>
<dbReference type="Pfam" id="PF13545">
    <property type="entry name" value="HTH_Crp_2"/>
    <property type="match status" value="1"/>
</dbReference>
<dbReference type="RefSeq" id="WP_021992338.1">
    <property type="nucleotide sequence ID" value="NZ_CALUKV010000001.1"/>
</dbReference>
<evidence type="ECO:0000256" key="2">
    <source>
        <dbReference type="ARBA" id="ARBA00023125"/>
    </source>
</evidence>
<dbReference type="PROSITE" id="PS50042">
    <property type="entry name" value="CNMP_BINDING_3"/>
    <property type="match status" value="1"/>
</dbReference>
<gene>
    <name evidence="5" type="ORF">QVN81_11940</name>
    <name evidence="6" type="ORF">QVN84_11110</name>
</gene>